<keyword evidence="2 6" id="KW-0479">Metal-binding</keyword>
<organism evidence="8 9">
    <name type="scientific">Streptomyces lonarensis</name>
    <dbReference type="NCBI Taxonomy" id="700599"/>
    <lineage>
        <taxon>Bacteria</taxon>
        <taxon>Bacillati</taxon>
        <taxon>Actinomycetota</taxon>
        <taxon>Actinomycetes</taxon>
        <taxon>Kitasatosporales</taxon>
        <taxon>Streptomycetaceae</taxon>
        <taxon>Streptomyces</taxon>
    </lineage>
</organism>
<dbReference type="EMBL" id="JAAVJD010000018">
    <property type="protein sequence ID" value="NJQ04874.1"/>
    <property type="molecule type" value="Genomic_DNA"/>
</dbReference>
<comment type="similarity">
    <text evidence="1">Belongs to the cysteine dioxygenase family.</text>
</comment>
<dbReference type="RefSeq" id="WP_167968173.1">
    <property type="nucleotide sequence ID" value="NZ_BHZG01000166.1"/>
</dbReference>
<dbReference type="Gene3D" id="2.60.120.10">
    <property type="entry name" value="Jelly Rolls"/>
    <property type="match status" value="1"/>
</dbReference>
<dbReference type="PANTHER" id="PTHR12918">
    <property type="entry name" value="CYSTEINE DIOXYGENASE"/>
    <property type="match status" value="1"/>
</dbReference>
<feature type="binding site" evidence="6">
    <location>
        <position position="85"/>
    </location>
    <ligand>
        <name>Fe cation</name>
        <dbReference type="ChEBI" id="CHEBI:24875"/>
        <note>catalytic</note>
    </ligand>
</feature>
<feature type="binding site" evidence="6">
    <location>
        <position position="83"/>
    </location>
    <ligand>
        <name>Fe cation</name>
        <dbReference type="ChEBI" id="CHEBI:24875"/>
        <note>catalytic</note>
    </ligand>
</feature>
<keyword evidence="4" id="KW-0560">Oxidoreductase</keyword>
<feature type="binding site" evidence="6">
    <location>
        <position position="126"/>
    </location>
    <ligand>
        <name>Fe cation</name>
        <dbReference type="ChEBI" id="CHEBI:24875"/>
        <note>catalytic</note>
    </ligand>
</feature>
<evidence type="ECO:0000313" key="8">
    <source>
        <dbReference type="EMBL" id="NJQ04874.1"/>
    </source>
</evidence>
<dbReference type="Proteomes" id="UP000578686">
    <property type="component" value="Unassembled WGS sequence"/>
</dbReference>
<dbReference type="SUPFAM" id="SSF51182">
    <property type="entry name" value="RmlC-like cupins"/>
    <property type="match status" value="1"/>
</dbReference>
<evidence type="ECO:0000256" key="1">
    <source>
        <dbReference type="ARBA" id="ARBA00006622"/>
    </source>
</evidence>
<dbReference type="AlphaFoldDB" id="A0A7X6HY66"/>
<evidence type="ECO:0000256" key="7">
    <source>
        <dbReference type="SAM" id="MobiDB-lite"/>
    </source>
</evidence>
<dbReference type="GO" id="GO:0016702">
    <property type="term" value="F:oxidoreductase activity, acting on single donors with incorporation of molecular oxygen, incorporation of two atoms of oxygen"/>
    <property type="evidence" value="ECO:0007669"/>
    <property type="project" value="InterPro"/>
</dbReference>
<sequence>MYSDNEIAGDTTALPHRMTPPAEHPCTVAGFAGLLRSVADCPEQWRPLVGYDPTSRWYHRLRTGPGYELWLLSWLPGQGSGRHDHGDAHGVFTVLAGELTEFTAGAARGRALRPGPRRVFAPGYVHEMVNTSLEPAVSLHLYHPGLTAMPMHSGGAVTAAGRAAHPGLPAAGQPLREAAPQPPAAVGAAAVPAAGGTRTAGRPGRSC</sequence>
<dbReference type="Pfam" id="PF05995">
    <property type="entry name" value="CDO_I"/>
    <property type="match status" value="1"/>
</dbReference>
<keyword evidence="9" id="KW-1185">Reference proteome</keyword>
<dbReference type="InterPro" id="IPR014710">
    <property type="entry name" value="RmlC-like_jellyroll"/>
</dbReference>
<accession>A0A7X6HY66</accession>
<evidence type="ECO:0000256" key="2">
    <source>
        <dbReference type="ARBA" id="ARBA00022723"/>
    </source>
</evidence>
<name>A0A7X6HY66_9ACTN</name>
<reference evidence="8 9" key="1">
    <citation type="submission" date="2020-03" db="EMBL/GenBank/DDBJ databases">
        <title>Draft genome of Streptomyces sp. ventii, isolated from the Axial Seamount in the Pacific Ocean, and resequencing of the two type strains Streptomyces lonarensis strain NCL 716 and Streptomyces bohaiensis strain 11A07.</title>
        <authorList>
            <person name="Loughran R.M."/>
            <person name="Pfannmuller K.M."/>
            <person name="Wasson B.J."/>
            <person name="Deadmond M.C."/>
            <person name="Paddock B.E."/>
            <person name="Koyack M.J."/>
            <person name="Gallegos D.A."/>
            <person name="Mitchell E.A."/>
            <person name="Ushijima B."/>
            <person name="Saw J.H."/>
            <person name="Mcphail K.L."/>
            <person name="Videau P."/>
        </authorList>
    </citation>
    <scope>NUCLEOTIDE SEQUENCE [LARGE SCALE GENOMIC DNA]</scope>
    <source>
        <strain evidence="8 9">NCL716</strain>
    </source>
</reference>
<evidence type="ECO:0000256" key="6">
    <source>
        <dbReference type="PIRSR" id="PIRSR610300-51"/>
    </source>
</evidence>
<dbReference type="GO" id="GO:0008198">
    <property type="term" value="F:ferrous iron binding"/>
    <property type="evidence" value="ECO:0007669"/>
    <property type="project" value="TreeGrafter"/>
</dbReference>
<dbReference type="InterPro" id="IPR011051">
    <property type="entry name" value="RmlC_Cupin_sf"/>
</dbReference>
<feature type="compositionally biased region" description="Low complexity" evidence="7">
    <location>
        <begin position="184"/>
        <end position="207"/>
    </location>
</feature>
<evidence type="ECO:0000313" key="9">
    <source>
        <dbReference type="Proteomes" id="UP000578686"/>
    </source>
</evidence>
<feature type="region of interest" description="Disordered" evidence="7">
    <location>
        <begin position="165"/>
        <end position="207"/>
    </location>
</feature>
<keyword evidence="5 6" id="KW-0408">Iron</keyword>
<dbReference type="CDD" id="cd10548">
    <property type="entry name" value="cupin_CDO"/>
    <property type="match status" value="1"/>
</dbReference>
<evidence type="ECO:0000256" key="3">
    <source>
        <dbReference type="ARBA" id="ARBA00022964"/>
    </source>
</evidence>
<comment type="caution">
    <text evidence="8">The sequence shown here is derived from an EMBL/GenBank/DDBJ whole genome shotgun (WGS) entry which is preliminary data.</text>
</comment>
<proteinExistence type="inferred from homology"/>
<evidence type="ECO:0000256" key="4">
    <source>
        <dbReference type="ARBA" id="ARBA00023002"/>
    </source>
</evidence>
<dbReference type="InterPro" id="IPR010300">
    <property type="entry name" value="CDO_1"/>
</dbReference>
<dbReference type="PANTHER" id="PTHR12918:SF1">
    <property type="entry name" value="CYSTEINE DIOXYGENASE TYPE 1"/>
    <property type="match status" value="1"/>
</dbReference>
<protein>
    <submittedName>
        <fullName evidence="8">Cysteine dioxygenase</fullName>
    </submittedName>
</protein>
<gene>
    <name evidence="8" type="ORF">HCN56_04575</name>
</gene>
<evidence type="ECO:0000256" key="5">
    <source>
        <dbReference type="ARBA" id="ARBA00023004"/>
    </source>
</evidence>
<keyword evidence="3 8" id="KW-0223">Dioxygenase</keyword>